<feature type="coiled-coil region" evidence="1">
    <location>
        <begin position="101"/>
        <end position="128"/>
    </location>
</feature>
<dbReference type="PANTHER" id="PTHR32254:SF14">
    <property type="entry name" value="EXPRESSED PROTEIN"/>
    <property type="match status" value="1"/>
</dbReference>
<evidence type="ECO:0000313" key="2">
    <source>
        <dbReference type="EnsemblPlants" id="Zm00001eb046490_P001"/>
    </source>
</evidence>
<keyword evidence="3" id="KW-1185">Reference proteome</keyword>
<evidence type="ECO:0000313" key="3">
    <source>
        <dbReference type="Proteomes" id="UP000007305"/>
    </source>
</evidence>
<reference evidence="3" key="1">
    <citation type="submission" date="2015-12" db="EMBL/GenBank/DDBJ databases">
        <title>Update maize B73 reference genome by single molecule sequencing technologies.</title>
        <authorList>
            <consortium name="Maize Genome Sequencing Project"/>
            <person name="Ware D."/>
        </authorList>
    </citation>
    <scope>NUCLEOTIDE SEQUENCE [LARGE SCALE GENOMIC DNA]</scope>
    <source>
        <strain evidence="3">cv. B73</strain>
    </source>
</reference>
<dbReference type="InterPro" id="IPR010471">
    <property type="entry name" value="DUF1068"/>
</dbReference>
<dbReference type="AlphaFoldDB" id="A0A804LYZ2"/>
<keyword evidence="1" id="KW-0175">Coiled coil</keyword>
<reference evidence="2" key="3">
    <citation type="submission" date="2021-05" db="UniProtKB">
        <authorList>
            <consortium name="EnsemblPlants"/>
        </authorList>
    </citation>
    <scope>IDENTIFICATION</scope>
    <source>
        <strain evidence="2">cv. B73</strain>
    </source>
</reference>
<protein>
    <submittedName>
        <fullName evidence="2">Uncharacterized protein</fullName>
    </submittedName>
</protein>
<dbReference type="Gramene" id="Zm00001eb046490_T001">
    <property type="protein sequence ID" value="Zm00001eb046490_P001"/>
    <property type="gene ID" value="Zm00001eb046490"/>
</dbReference>
<dbReference type="EnsemblPlants" id="Zm00001eb046490_T001">
    <property type="protein sequence ID" value="Zm00001eb046490_P001"/>
    <property type="gene ID" value="Zm00001eb046490"/>
</dbReference>
<organism evidence="2 3">
    <name type="scientific">Zea mays</name>
    <name type="common">Maize</name>
    <dbReference type="NCBI Taxonomy" id="4577"/>
    <lineage>
        <taxon>Eukaryota</taxon>
        <taxon>Viridiplantae</taxon>
        <taxon>Streptophyta</taxon>
        <taxon>Embryophyta</taxon>
        <taxon>Tracheophyta</taxon>
        <taxon>Spermatophyta</taxon>
        <taxon>Magnoliopsida</taxon>
        <taxon>Liliopsida</taxon>
        <taxon>Poales</taxon>
        <taxon>Poaceae</taxon>
        <taxon>PACMAD clade</taxon>
        <taxon>Panicoideae</taxon>
        <taxon>Andropogonodae</taxon>
        <taxon>Andropogoneae</taxon>
        <taxon>Tripsacinae</taxon>
        <taxon>Zea</taxon>
    </lineage>
</organism>
<accession>A0A804LYZ2</accession>
<dbReference type="InParanoid" id="A0A804LYZ2"/>
<proteinExistence type="predicted"/>
<name>A0A804LYZ2_MAIZE</name>
<evidence type="ECO:0000256" key="1">
    <source>
        <dbReference type="SAM" id="Coils"/>
    </source>
</evidence>
<reference evidence="2" key="2">
    <citation type="submission" date="2019-07" db="EMBL/GenBank/DDBJ databases">
        <authorList>
            <person name="Seetharam A."/>
            <person name="Woodhouse M."/>
            <person name="Cannon E."/>
        </authorList>
    </citation>
    <scope>NUCLEOTIDE SEQUENCE [LARGE SCALE GENOMIC DNA]</scope>
    <source>
        <strain evidence="2">cv. B73</strain>
    </source>
</reference>
<dbReference type="PANTHER" id="PTHR32254">
    <property type="entry name" value="EXPRESSED PROTEIN"/>
    <property type="match status" value="1"/>
</dbReference>
<dbReference type="Proteomes" id="UP000007305">
    <property type="component" value="Chromosome 1"/>
</dbReference>
<dbReference type="Pfam" id="PF06364">
    <property type="entry name" value="DUF1068"/>
    <property type="match status" value="1"/>
</dbReference>
<sequence>MLIIGNVQQQGTGVSFDTAKGAIVFTPNKCNNRNIYVDKAPVQASKRNLTSELVPPAYSRAIINYSMILKPTKVLQRKDCAKHFKGVKSHAYGEEIEKSFTKLLVEELKQREEEATQAQQEADVKLIEAKKLASQYQKEADKCSSSMDNL</sequence>